<feature type="domain" description="Histidine kinase/HSP90-like ATPase" evidence="10">
    <location>
        <begin position="269"/>
        <end position="367"/>
    </location>
</feature>
<feature type="coiled-coil region" evidence="9">
    <location>
        <begin position="8"/>
        <end position="35"/>
    </location>
</feature>
<dbReference type="GO" id="GO:0000155">
    <property type="term" value="F:phosphorelay sensor kinase activity"/>
    <property type="evidence" value="ECO:0007669"/>
    <property type="project" value="InterPro"/>
</dbReference>
<dbReference type="RefSeq" id="WP_126424329.1">
    <property type="nucleotide sequence ID" value="NZ_AP018829.1"/>
</dbReference>
<proteinExistence type="predicted"/>
<keyword evidence="7" id="KW-0067">ATP-binding</keyword>
<dbReference type="InterPro" id="IPR011712">
    <property type="entry name" value="Sig_transdc_His_kin_sub3_dim/P"/>
</dbReference>
<evidence type="ECO:0000256" key="2">
    <source>
        <dbReference type="ARBA" id="ARBA00012438"/>
    </source>
</evidence>
<dbReference type="Gene3D" id="3.30.565.10">
    <property type="entry name" value="Histidine kinase-like ATPase, C-terminal domain"/>
    <property type="match status" value="1"/>
</dbReference>
<dbReference type="AlphaFoldDB" id="A0A3G9G7L3"/>
<evidence type="ECO:0000256" key="8">
    <source>
        <dbReference type="ARBA" id="ARBA00023012"/>
    </source>
</evidence>
<evidence type="ECO:0000256" key="4">
    <source>
        <dbReference type="ARBA" id="ARBA00022679"/>
    </source>
</evidence>
<dbReference type="EC" id="2.7.13.3" evidence="2"/>
<dbReference type="InterPro" id="IPR050482">
    <property type="entry name" value="Sensor_HK_TwoCompSys"/>
</dbReference>
<evidence type="ECO:0000313" key="12">
    <source>
        <dbReference type="EMBL" id="BBF82707.1"/>
    </source>
</evidence>
<protein>
    <recommendedName>
        <fullName evidence="2">histidine kinase</fullName>
        <ecNumber evidence="2">2.7.13.3</ecNumber>
    </recommendedName>
</protein>
<dbReference type="SUPFAM" id="SSF55874">
    <property type="entry name" value="ATPase domain of HSP90 chaperone/DNA topoisomerase II/histidine kinase"/>
    <property type="match status" value="1"/>
</dbReference>
<keyword evidence="9" id="KW-0175">Coiled coil</keyword>
<comment type="catalytic activity">
    <reaction evidence="1">
        <text>ATP + protein L-histidine = ADP + protein N-phospho-L-histidine.</text>
        <dbReference type="EC" id="2.7.13.3"/>
    </reaction>
</comment>
<evidence type="ECO:0000259" key="11">
    <source>
        <dbReference type="Pfam" id="PF07730"/>
    </source>
</evidence>
<dbReference type="EMBL" id="AP018829">
    <property type="protein sequence ID" value="BBF82707.1"/>
    <property type="molecule type" value="Genomic_DNA"/>
</dbReference>
<keyword evidence="4" id="KW-0808">Transferase</keyword>
<dbReference type="GO" id="GO:0016020">
    <property type="term" value="C:membrane"/>
    <property type="evidence" value="ECO:0007669"/>
    <property type="project" value="InterPro"/>
</dbReference>
<keyword evidence="12" id="KW-0614">Plasmid</keyword>
<dbReference type="Pfam" id="PF07730">
    <property type="entry name" value="HisKA_3"/>
    <property type="match status" value="1"/>
</dbReference>
<evidence type="ECO:0000256" key="7">
    <source>
        <dbReference type="ARBA" id="ARBA00022840"/>
    </source>
</evidence>
<organism evidence="12 13">
    <name type="scientific">Asticcacaulis excentricus</name>
    <dbReference type="NCBI Taxonomy" id="78587"/>
    <lineage>
        <taxon>Bacteria</taxon>
        <taxon>Pseudomonadati</taxon>
        <taxon>Pseudomonadota</taxon>
        <taxon>Alphaproteobacteria</taxon>
        <taxon>Caulobacterales</taxon>
        <taxon>Caulobacteraceae</taxon>
        <taxon>Asticcacaulis</taxon>
    </lineage>
</organism>
<evidence type="ECO:0000256" key="3">
    <source>
        <dbReference type="ARBA" id="ARBA00022553"/>
    </source>
</evidence>
<reference evidence="13" key="2">
    <citation type="journal article" date="2017" name="Plant Physiol. Biochem.">
        <title>Differential oxidative and antioxidative response of duckweed Lemna minor toward plant growth promoting/inhibiting bacteria.</title>
        <authorList>
            <person name="Ishizawa H."/>
            <person name="Kuroda M."/>
            <person name="Morikawa M."/>
            <person name="Ike M."/>
        </authorList>
    </citation>
    <scope>NUCLEOTIDE SEQUENCE [LARGE SCALE GENOMIC DNA]</scope>
    <source>
        <strain evidence="13">M6</strain>
    </source>
</reference>
<dbReference type="OrthoDB" id="9797605at2"/>
<dbReference type="CDD" id="cd16917">
    <property type="entry name" value="HATPase_UhpB-NarQ-NarX-like"/>
    <property type="match status" value="1"/>
</dbReference>
<dbReference type="InterPro" id="IPR036890">
    <property type="entry name" value="HATPase_C_sf"/>
</dbReference>
<evidence type="ECO:0000313" key="13">
    <source>
        <dbReference type="Proteomes" id="UP000278756"/>
    </source>
</evidence>
<keyword evidence="8" id="KW-0902">Two-component regulatory system</keyword>
<dbReference type="GO" id="GO:0005524">
    <property type="term" value="F:ATP binding"/>
    <property type="evidence" value="ECO:0007669"/>
    <property type="project" value="UniProtKB-KW"/>
</dbReference>
<dbReference type="InterPro" id="IPR003594">
    <property type="entry name" value="HATPase_dom"/>
</dbReference>
<keyword evidence="3" id="KW-0597">Phosphoprotein</keyword>
<reference evidence="13" key="1">
    <citation type="journal article" date="2017" name="Biotechnol. Biofuels">
        <title>Evaluation of environmental bacterial communities as a factor affecting the growth of duckweed Lemna minor.</title>
        <authorList>
            <person name="Ishizawa H."/>
            <person name="Kuroda M."/>
            <person name="Morikawa M."/>
            <person name="Ike M."/>
        </authorList>
    </citation>
    <scope>NUCLEOTIDE SEQUENCE [LARGE SCALE GENOMIC DNA]</scope>
    <source>
        <strain evidence="13">M6</strain>
    </source>
</reference>
<evidence type="ECO:0000256" key="5">
    <source>
        <dbReference type="ARBA" id="ARBA00022741"/>
    </source>
</evidence>
<keyword evidence="6" id="KW-0418">Kinase</keyword>
<evidence type="ECO:0000256" key="9">
    <source>
        <dbReference type="SAM" id="Coils"/>
    </source>
</evidence>
<dbReference type="Pfam" id="PF02518">
    <property type="entry name" value="HATPase_c"/>
    <property type="match status" value="1"/>
</dbReference>
<sequence>MESASPLLSAQIETVAELRELYRAAEARAARLRLLSQAGGELALAEMTTVETVLQTCAGRLAHFLGRGRASIAPQGPGLGLRAPGQSEGTATAPFAFVIIDGFTDLSDIPDGEDREAVRLVLELMGATASRIEREAERGRLTAALREREQRLEYVVGRLFTAQEDERRRLSHELHDGVAQTATALVRLLEGGTDRAQEPVAGPQRARLAQIARELVQEIRAIIGGLRPTLLDDLGLRAALRYLAESLETDGYTVTFEVPKGAMPLPSAVETALFRVAQEAVSNIRKHAGGPCPVSLSLSADAPSGITLRISDGGRGLSHTEPTGTEARQGMHVGREVMHERMLAIGGHLLWEAGPEGVSVTAHLPQPL</sequence>
<keyword evidence="5" id="KW-0547">Nucleotide-binding</keyword>
<dbReference type="GO" id="GO:0046983">
    <property type="term" value="F:protein dimerization activity"/>
    <property type="evidence" value="ECO:0007669"/>
    <property type="project" value="InterPro"/>
</dbReference>
<evidence type="ECO:0000259" key="10">
    <source>
        <dbReference type="Pfam" id="PF02518"/>
    </source>
</evidence>
<feature type="domain" description="Signal transduction histidine kinase subgroup 3 dimerisation and phosphoacceptor" evidence="11">
    <location>
        <begin position="166"/>
        <end position="230"/>
    </location>
</feature>
<name>A0A3G9G7L3_9CAUL</name>
<dbReference type="Gene3D" id="1.20.5.1930">
    <property type="match status" value="1"/>
</dbReference>
<gene>
    <name evidence="12" type="ORF">EM6_3348</name>
</gene>
<geneLocation type="plasmid" evidence="13">
    <name>pasem-1 dna</name>
</geneLocation>
<dbReference type="Proteomes" id="UP000278756">
    <property type="component" value="Plasmid pASEM-1"/>
</dbReference>
<dbReference type="PANTHER" id="PTHR24421">
    <property type="entry name" value="NITRATE/NITRITE SENSOR PROTEIN NARX-RELATED"/>
    <property type="match status" value="1"/>
</dbReference>
<dbReference type="PANTHER" id="PTHR24421:SF10">
    <property type="entry name" value="NITRATE_NITRITE SENSOR PROTEIN NARQ"/>
    <property type="match status" value="1"/>
</dbReference>
<evidence type="ECO:0000256" key="1">
    <source>
        <dbReference type="ARBA" id="ARBA00000085"/>
    </source>
</evidence>
<evidence type="ECO:0000256" key="6">
    <source>
        <dbReference type="ARBA" id="ARBA00022777"/>
    </source>
</evidence>
<accession>A0A3G9G7L3</accession>